<organism evidence="2 3">
    <name type="scientific">Aspergillus bertholletiae</name>
    <dbReference type="NCBI Taxonomy" id="1226010"/>
    <lineage>
        <taxon>Eukaryota</taxon>
        <taxon>Fungi</taxon>
        <taxon>Dikarya</taxon>
        <taxon>Ascomycota</taxon>
        <taxon>Pezizomycotina</taxon>
        <taxon>Eurotiomycetes</taxon>
        <taxon>Eurotiomycetidae</taxon>
        <taxon>Eurotiales</taxon>
        <taxon>Aspergillaceae</taxon>
        <taxon>Aspergillus</taxon>
        <taxon>Aspergillus subgen. Circumdati</taxon>
    </lineage>
</organism>
<dbReference type="InterPro" id="IPR009836">
    <property type="entry name" value="GRDP-like"/>
</dbReference>
<keyword evidence="3" id="KW-1185">Reference proteome</keyword>
<dbReference type="Pfam" id="PF07173">
    <property type="entry name" value="GRDP-like"/>
    <property type="match status" value="1"/>
</dbReference>
<evidence type="ECO:0000313" key="2">
    <source>
        <dbReference type="EMBL" id="KAE8381820.1"/>
    </source>
</evidence>
<dbReference type="PANTHER" id="PTHR34365:SF7">
    <property type="entry name" value="GLYCINE-RICH DOMAIN-CONTAINING PROTEIN 1"/>
    <property type="match status" value="1"/>
</dbReference>
<dbReference type="Proteomes" id="UP000326198">
    <property type="component" value="Unassembled WGS sequence"/>
</dbReference>
<name>A0A5N7BJ73_9EURO</name>
<accession>A0A5N7BJ73</accession>
<reference evidence="2 3" key="1">
    <citation type="submission" date="2019-04" db="EMBL/GenBank/DDBJ databases">
        <title>Friends and foes A comparative genomics studyof 23 Aspergillus species from section Flavi.</title>
        <authorList>
            <consortium name="DOE Joint Genome Institute"/>
            <person name="Kjaerbolling I."/>
            <person name="Vesth T."/>
            <person name="Frisvad J.C."/>
            <person name="Nybo J.L."/>
            <person name="Theobald S."/>
            <person name="Kildgaard S."/>
            <person name="Isbrandt T."/>
            <person name="Kuo A."/>
            <person name="Sato A."/>
            <person name="Lyhne E.K."/>
            <person name="Kogle M.E."/>
            <person name="Wiebenga A."/>
            <person name="Kun R.S."/>
            <person name="Lubbers R.J."/>
            <person name="Makela M.R."/>
            <person name="Barry K."/>
            <person name="Chovatia M."/>
            <person name="Clum A."/>
            <person name="Daum C."/>
            <person name="Haridas S."/>
            <person name="He G."/>
            <person name="LaButti K."/>
            <person name="Lipzen A."/>
            <person name="Mondo S."/>
            <person name="Riley R."/>
            <person name="Salamov A."/>
            <person name="Simmons B.A."/>
            <person name="Magnuson J.K."/>
            <person name="Henrissat B."/>
            <person name="Mortensen U.H."/>
            <person name="Larsen T.O."/>
            <person name="Devries R.P."/>
            <person name="Grigoriev I.V."/>
            <person name="Machida M."/>
            <person name="Baker S.E."/>
            <person name="Andersen M.R."/>
        </authorList>
    </citation>
    <scope>NUCLEOTIDE SEQUENCE [LARGE SCALE GENOMIC DNA]</scope>
    <source>
        <strain evidence="2 3">IBT 29228</strain>
    </source>
</reference>
<evidence type="ECO:0008006" key="4">
    <source>
        <dbReference type="Google" id="ProtNLM"/>
    </source>
</evidence>
<evidence type="ECO:0000256" key="1">
    <source>
        <dbReference type="SAM" id="MobiDB-lite"/>
    </source>
</evidence>
<feature type="compositionally biased region" description="Basic and acidic residues" evidence="1">
    <location>
        <begin position="22"/>
        <end position="38"/>
    </location>
</feature>
<proteinExistence type="predicted"/>
<dbReference type="OrthoDB" id="2684236at2759"/>
<dbReference type="PANTHER" id="PTHR34365">
    <property type="entry name" value="ENOLASE (DUF1399)"/>
    <property type="match status" value="1"/>
</dbReference>
<feature type="region of interest" description="Disordered" evidence="1">
    <location>
        <begin position="1"/>
        <end position="38"/>
    </location>
</feature>
<dbReference type="AlphaFoldDB" id="A0A5N7BJ73"/>
<sequence>MALSPDVGSSRPPSSDPTANGDARERPPSYCPRERPPSYEDEFAKLSHLRHSESIELCDRSPPIPHDQCVAHLKFLAVLADLRDSISNSNGLFNLSDSQAEVFPGSFDEACARIREKRWAVYTARAVERYTKWWFTCLPASRPPVDLADLQDTQYEAKTIDCETSIPWTEDNLPPVDILMVWHSHMLNPRNFLEDCIRYGKMSFWRTGFPFNAINTCIDNHVLEYKVGDESQKTFEQQAQLKWDNLEDPSTKNVECPACGLTSAVPWTEGGIGTDLRAAFRRCRGYADASFKIPCRHCRQPIDHDRLKVAKFRKDLIALVEERRPMPGSICNIRGIPDGRTGTLAHRAMMFPSLFMVAAAQVLLDFTRRADWCVSINHLRIRLEPLLRDPDILQKAHGSIRGPLLEEKMQFRRMMSRYWDNSSPFALDLVGAVIRQGTFIQKMDYIDWLHSPTLWETVDRLITKYQVFFDIILRNTNNMAVPTLDVDLAWHTHQLQPRWYYQYSTQLLSEDGIRQFIDHDDKVDENDLSDAFEWTSMMYRRATGGAVYSECTCWYCEATRTPDLYNHIFSVGSASQARSVAKSLHDRADISSDPEKNSHISAHNAIRVTHRVAKGLDVGHLKRLRLRQNYEKAVRRTKKRAWTRPGGIMSSRDEIKPSYPTLRVWGNPLTVAFYGPYMCDPGINQDAYACNPTCMHASEGDVGNCCSGTCGATSSDGNVSLGAGCTWAPAWTG</sequence>
<dbReference type="EMBL" id="ML736167">
    <property type="protein sequence ID" value="KAE8381820.1"/>
    <property type="molecule type" value="Genomic_DNA"/>
</dbReference>
<gene>
    <name evidence="2" type="ORF">BDV26DRAFT_254708</name>
</gene>
<evidence type="ECO:0000313" key="3">
    <source>
        <dbReference type="Proteomes" id="UP000326198"/>
    </source>
</evidence>
<protein>
    <recommendedName>
        <fullName evidence="4">Alpha-ketoglutarate-dependent sulfonate dioxygenase</fullName>
    </recommendedName>
</protein>